<accession>A0AAW8NFT4</accession>
<dbReference type="AlphaFoldDB" id="A0AAW8NFT4"/>
<dbReference type="SUPFAM" id="SSF52540">
    <property type="entry name" value="P-loop containing nucleoside triphosphate hydrolases"/>
    <property type="match status" value="1"/>
</dbReference>
<evidence type="ECO:0000259" key="1">
    <source>
        <dbReference type="Pfam" id="PF03796"/>
    </source>
</evidence>
<dbReference type="EMBL" id="JAVDWN010000010">
    <property type="protein sequence ID" value="MDR7164888.1"/>
    <property type="molecule type" value="Genomic_DNA"/>
</dbReference>
<evidence type="ECO:0000313" key="3">
    <source>
        <dbReference type="Proteomes" id="UP001262032"/>
    </source>
</evidence>
<dbReference type="InterPro" id="IPR007694">
    <property type="entry name" value="DNA_helicase_DnaB-like_C"/>
</dbReference>
<dbReference type="Pfam" id="PF03796">
    <property type="entry name" value="DnaB_C"/>
    <property type="match status" value="1"/>
</dbReference>
<keyword evidence="2" id="KW-0067">ATP-binding</keyword>
<name>A0AAW8NFT4_PSEOX</name>
<reference evidence="2" key="1">
    <citation type="submission" date="2023-07" db="EMBL/GenBank/DDBJ databases">
        <title>Sorghum-associated microbial communities from plants grown in Nebraska, USA.</title>
        <authorList>
            <person name="Schachtman D."/>
        </authorList>
    </citation>
    <scope>NUCLEOTIDE SEQUENCE</scope>
    <source>
        <strain evidence="2">BE261</strain>
    </source>
</reference>
<proteinExistence type="predicted"/>
<dbReference type="GO" id="GO:0006260">
    <property type="term" value="P:DNA replication"/>
    <property type="evidence" value="ECO:0007669"/>
    <property type="project" value="InterPro"/>
</dbReference>
<sequence length="242" mass="25909">MNSTKTHIRRGQLTLIAAGPGCGKSAFIQSILQRGNLHGGLNTTLYLSLDSDSSTMFKRAASIHSGWEQSAVEDILENGDRKGVEAAVASATSHMRWCFEPTPSEEYVLLELEAYAATFGAFPEVIVFDNLKDVHMGVGEGEFQQLEEACVFMNGLAKDTNAAVIALHHIVGSLEDGLQPVPLSGLRGKVSKTPSVVLTLHRNAEASQLRVSPVKNRGGTADASGNWSLPINADLSRMSFTG</sequence>
<comment type="caution">
    <text evidence="2">The sequence shown here is derived from an EMBL/GenBank/DDBJ whole genome shotgun (WGS) entry which is preliminary data.</text>
</comment>
<feature type="domain" description="SF4 helicase" evidence="1">
    <location>
        <begin position="8"/>
        <end position="207"/>
    </location>
</feature>
<dbReference type="Gene3D" id="3.40.50.300">
    <property type="entry name" value="P-loop containing nucleotide triphosphate hydrolases"/>
    <property type="match status" value="1"/>
</dbReference>
<organism evidence="2 3">
    <name type="scientific">Pseudarthrobacter oxydans</name>
    <name type="common">Arthrobacter oxydans</name>
    <dbReference type="NCBI Taxonomy" id="1671"/>
    <lineage>
        <taxon>Bacteria</taxon>
        <taxon>Bacillati</taxon>
        <taxon>Actinomycetota</taxon>
        <taxon>Actinomycetes</taxon>
        <taxon>Micrococcales</taxon>
        <taxon>Micrococcaceae</taxon>
        <taxon>Pseudarthrobacter</taxon>
    </lineage>
</organism>
<protein>
    <submittedName>
        <fullName evidence="2">Replicative DNA helicase</fullName>
    </submittedName>
</protein>
<dbReference type="GO" id="GO:0003678">
    <property type="term" value="F:DNA helicase activity"/>
    <property type="evidence" value="ECO:0007669"/>
    <property type="project" value="InterPro"/>
</dbReference>
<keyword evidence="2" id="KW-0547">Nucleotide-binding</keyword>
<evidence type="ECO:0000313" key="2">
    <source>
        <dbReference type="EMBL" id="MDR7164888.1"/>
    </source>
</evidence>
<dbReference type="GO" id="GO:0005524">
    <property type="term" value="F:ATP binding"/>
    <property type="evidence" value="ECO:0007669"/>
    <property type="project" value="InterPro"/>
</dbReference>
<gene>
    <name evidence="2" type="ORF">J2X12_002926</name>
</gene>
<keyword evidence="2" id="KW-0378">Hydrolase</keyword>
<keyword evidence="2" id="KW-0347">Helicase</keyword>
<dbReference type="InterPro" id="IPR027417">
    <property type="entry name" value="P-loop_NTPase"/>
</dbReference>
<dbReference type="Proteomes" id="UP001262032">
    <property type="component" value="Unassembled WGS sequence"/>
</dbReference>